<dbReference type="PANTHER" id="PTHR46261">
    <property type="entry name" value="HIGH MOBILITY GROUP B PROTEIN 4-RELATED"/>
    <property type="match status" value="1"/>
</dbReference>
<feature type="region of interest" description="Disordered" evidence="5">
    <location>
        <begin position="43"/>
        <end position="80"/>
    </location>
</feature>
<comment type="caution">
    <text evidence="6">The sequence shown here is derived from an EMBL/GenBank/DDBJ whole genome shotgun (WGS) entry which is preliminary data.</text>
</comment>
<dbReference type="GO" id="GO:0005634">
    <property type="term" value="C:nucleus"/>
    <property type="evidence" value="ECO:0007669"/>
    <property type="project" value="UniProtKB-SubCell"/>
</dbReference>
<dbReference type="AlphaFoldDB" id="A0AAV6X9K7"/>
<protein>
    <recommendedName>
        <fullName evidence="8">HMG box domain-containing protein</fullName>
    </recommendedName>
</protein>
<proteinExistence type="inferred from homology"/>
<dbReference type="EMBL" id="WHWC01000007">
    <property type="protein sequence ID" value="KAG8379059.1"/>
    <property type="molecule type" value="Genomic_DNA"/>
</dbReference>
<dbReference type="SUPFAM" id="SSF47095">
    <property type="entry name" value="HMG-box"/>
    <property type="match status" value="1"/>
</dbReference>
<dbReference type="Gene3D" id="1.10.30.10">
    <property type="entry name" value="High mobility group box domain"/>
    <property type="match status" value="1"/>
</dbReference>
<reference evidence="6" key="1">
    <citation type="submission" date="2019-10" db="EMBL/GenBank/DDBJ databases">
        <authorList>
            <person name="Zhang R."/>
            <person name="Pan Y."/>
            <person name="Wang J."/>
            <person name="Ma R."/>
            <person name="Yu S."/>
        </authorList>
    </citation>
    <scope>NUCLEOTIDE SEQUENCE</scope>
    <source>
        <strain evidence="6">LA-IB0</strain>
        <tissue evidence="6">Leaf</tissue>
    </source>
</reference>
<evidence type="ECO:0000256" key="4">
    <source>
        <dbReference type="ARBA" id="ARBA00023242"/>
    </source>
</evidence>
<evidence type="ECO:0000313" key="7">
    <source>
        <dbReference type="Proteomes" id="UP000826271"/>
    </source>
</evidence>
<evidence type="ECO:0000313" key="6">
    <source>
        <dbReference type="EMBL" id="KAG8379059.1"/>
    </source>
</evidence>
<sequence length="138" mass="15790">MTSCQFRCVSDVYIYVLWLVEMKTGSMSRGAVRKETKEVLKPIDDRWGKGKAAPKADKSMGKTEKKAKKDPNKPKRPPQCHLRIPEFWKSFNKEIPNVNGFSAVGKASGEKWRSLTETFYDLINIFELNGFPSEDMDP</sequence>
<comment type="similarity">
    <text evidence="2">Belongs to the HMGB family.</text>
</comment>
<comment type="subcellular location">
    <subcellularLocation>
        <location evidence="1">Nucleus</location>
    </subcellularLocation>
</comment>
<dbReference type="PANTHER" id="PTHR46261:SF1">
    <property type="entry name" value="HIGH MOBILITY GROUP B PROTEIN 1"/>
    <property type="match status" value="1"/>
</dbReference>
<keyword evidence="4" id="KW-0539">Nucleus</keyword>
<feature type="compositionally biased region" description="Basic and acidic residues" evidence="5">
    <location>
        <begin position="43"/>
        <end position="73"/>
    </location>
</feature>
<dbReference type="Proteomes" id="UP000826271">
    <property type="component" value="Unassembled WGS sequence"/>
</dbReference>
<evidence type="ECO:0000256" key="3">
    <source>
        <dbReference type="ARBA" id="ARBA00023125"/>
    </source>
</evidence>
<evidence type="ECO:0000256" key="1">
    <source>
        <dbReference type="ARBA" id="ARBA00004123"/>
    </source>
</evidence>
<name>A0AAV6X9K7_9LAMI</name>
<evidence type="ECO:0008006" key="8">
    <source>
        <dbReference type="Google" id="ProtNLM"/>
    </source>
</evidence>
<dbReference type="InterPro" id="IPR036910">
    <property type="entry name" value="HMG_box_dom_sf"/>
</dbReference>
<organism evidence="6 7">
    <name type="scientific">Buddleja alternifolia</name>
    <dbReference type="NCBI Taxonomy" id="168488"/>
    <lineage>
        <taxon>Eukaryota</taxon>
        <taxon>Viridiplantae</taxon>
        <taxon>Streptophyta</taxon>
        <taxon>Embryophyta</taxon>
        <taxon>Tracheophyta</taxon>
        <taxon>Spermatophyta</taxon>
        <taxon>Magnoliopsida</taxon>
        <taxon>eudicotyledons</taxon>
        <taxon>Gunneridae</taxon>
        <taxon>Pentapetalae</taxon>
        <taxon>asterids</taxon>
        <taxon>lamiids</taxon>
        <taxon>Lamiales</taxon>
        <taxon>Scrophulariaceae</taxon>
        <taxon>Buddlejeae</taxon>
        <taxon>Buddleja</taxon>
    </lineage>
</organism>
<dbReference type="InterPro" id="IPR031061">
    <property type="entry name" value="HMGB_plant"/>
</dbReference>
<keyword evidence="7" id="KW-1185">Reference proteome</keyword>
<accession>A0AAV6X9K7</accession>
<keyword evidence="3" id="KW-0238">DNA-binding</keyword>
<gene>
    <name evidence="6" type="ORF">BUALT_Bualt07G0048900</name>
</gene>
<evidence type="ECO:0000256" key="2">
    <source>
        <dbReference type="ARBA" id="ARBA00008774"/>
    </source>
</evidence>
<dbReference type="GO" id="GO:0003677">
    <property type="term" value="F:DNA binding"/>
    <property type="evidence" value="ECO:0007669"/>
    <property type="project" value="UniProtKB-KW"/>
</dbReference>
<evidence type="ECO:0000256" key="5">
    <source>
        <dbReference type="SAM" id="MobiDB-lite"/>
    </source>
</evidence>